<evidence type="ECO:0000313" key="2">
    <source>
        <dbReference type="EMBL" id="VEB44208.1"/>
    </source>
</evidence>
<proteinExistence type="predicted"/>
<sequence length="737" mass="82587">MKVPPVACLDALAQRAMLVTDIVHCADYVLQGRPDRLETYLDVLTRYGYGDCASILAFHPCYTHMDSQTLDFWLGLVGALNDRSVASVVAKWAVRACARRHTDSLKYIIGKLPPANLDALTQRLFVMDMCPALVRHVVEVQGLNDLKALNHWYHHEAWGAKDYAGGSEADALETILIEDAFRRKNFVVLEGNRACLEEVVSARARTQVPPPSDHSKADWETCQKARERAEEREREALRPILPRILEETHGILLRSVLEAACSSEASISALLAVLRPLLVDLACGRGPVHKTLTDLESEAVALTYGVQASMLSEYWGRAIGQGATWGAWDRDEPYLMRWQHNTLKIKGTLDHEGLQCLVDAVQFARRFSDRDGDIFTTCKHLRGNTLTKPRPDHYALRRHLGVLLAVASEDEIVKEWLSHRLEALTHLDDESSAAHREISELNDFLHVNLPDALEASLDRFIARFSDDDARHLALRLDASSGSVTDAKSMLCGALHRTRAKVLEVYQRWSAREKGKFKMGGDVSHQSTLHAFVSKYPAAFFAKLALGLCSWNRVALWQEARHAHLVVFDPLTGKLAGVALLYVEVIPDLDRTRPSLIIRGINPTGAMVANHDPHSIVKSFFDVAISLAREHGLVGVAFPCDGGQDFMSNRDDIGKVIRQRFEKRHVPLYRDRERLEHEIDWRDAPRLIRQTFYAYEQGDGRIETLYAIWAAPITALPPQRADGGGDQKVSPAKVCEES</sequence>
<organism evidence="2 3">
    <name type="scientific">Chromobacterium violaceum</name>
    <dbReference type="NCBI Taxonomy" id="536"/>
    <lineage>
        <taxon>Bacteria</taxon>
        <taxon>Pseudomonadati</taxon>
        <taxon>Pseudomonadota</taxon>
        <taxon>Betaproteobacteria</taxon>
        <taxon>Neisseriales</taxon>
        <taxon>Chromobacteriaceae</taxon>
        <taxon>Chromobacterium</taxon>
    </lineage>
</organism>
<evidence type="ECO:0000256" key="1">
    <source>
        <dbReference type="SAM" id="MobiDB-lite"/>
    </source>
</evidence>
<gene>
    <name evidence="2" type="ORF">NCTC9695_04696</name>
</gene>
<feature type="region of interest" description="Disordered" evidence="1">
    <location>
        <begin position="718"/>
        <end position="737"/>
    </location>
</feature>
<accession>A0A3S4JZE7</accession>
<dbReference type="Proteomes" id="UP000275777">
    <property type="component" value="Chromosome"/>
</dbReference>
<protein>
    <submittedName>
        <fullName evidence="2">Uncharacterized protein</fullName>
    </submittedName>
</protein>
<reference evidence="2 3" key="1">
    <citation type="submission" date="2018-12" db="EMBL/GenBank/DDBJ databases">
        <authorList>
            <consortium name="Pathogen Informatics"/>
        </authorList>
    </citation>
    <scope>NUCLEOTIDE SEQUENCE [LARGE SCALE GENOMIC DNA]</scope>
    <source>
        <strain evidence="2 3">NCTC9695</strain>
    </source>
</reference>
<dbReference type="AlphaFoldDB" id="A0A3S4JZE7"/>
<dbReference type="EMBL" id="LR134182">
    <property type="protein sequence ID" value="VEB44208.1"/>
    <property type="molecule type" value="Genomic_DNA"/>
</dbReference>
<name>A0A3S4JZE7_CHRVL</name>
<evidence type="ECO:0000313" key="3">
    <source>
        <dbReference type="Proteomes" id="UP000275777"/>
    </source>
</evidence>